<evidence type="ECO:0000259" key="6">
    <source>
        <dbReference type="PROSITE" id="PS50850"/>
    </source>
</evidence>
<keyword evidence="2 5" id="KW-0812">Transmembrane</keyword>
<sequence length="546" mass="61707">MNEETIGIESIIAEVGNDGKYQRRFSFLFNFLLALLASMPNQNFINALAIPDHWCFVPGREFTNYSLNEWKHLHLPKEIDSAGILGFSKCNMYNGSYHIQNVEIIKCQYGWEYDKTWYEMTIPMQESWVCDDGLQVTNTFMFSKLGEVVGTFIFGQLADSIGRRPVFFMSVVIVVFGRMLLIFTSYSATLFFLAMCIGSSTSSTVLFSTYVTSMEISKRDSRARIAMIHCIGGTLGFCVLPLIMWLLNDWRYFMAATTLPCLLYVFSGKFLIESPRWLISKGNIKKCVKELNKIAKVNGTELPEDASYLLTKVTGDEEKVYGMFGLFSSWRLTKNTLLIISGWSTTSLIYYTLTFNVTNLEGNPFLNFFWQGMAEFPALFIGKYASDRYGRRWTNMASFLATIIGCIPILFIIHDESQQLTVAAFCVFLKFCNAFAYYIVNLQAMEIYPTCVRQTGMSLGGIVANAVGVFGPYVVFLGIEIDASYPYILSVILGAVGVFSGFFLPETLNQSLPETLSEAAVFGANQNYCGKEKKQEPIDEFEMTEK</sequence>
<dbReference type="Pfam" id="PF00083">
    <property type="entry name" value="Sugar_tr"/>
    <property type="match status" value="1"/>
</dbReference>
<dbReference type="PANTHER" id="PTHR24064">
    <property type="entry name" value="SOLUTE CARRIER FAMILY 22 MEMBER"/>
    <property type="match status" value="1"/>
</dbReference>
<protein>
    <submittedName>
        <fullName evidence="8">Organic cation transporter protein-like</fullName>
    </submittedName>
</protein>
<evidence type="ECO:0000256" key="4">
    <source>
        <dbReference type="ARBA" id="ARBA00023136"/>
    </source>
</evidence>
<dbReference type="SUPFAM" id="SSF103473">
    <property type="entry name" value="MFS general substrate transporter"/>
    <property type="match status" value="1"/>
</dbReference>
<dbReference type="Proteomes" id="UP000695000">
    <property type="component" value="Unplaced"/>
</dbReference>
<organism evidence="7 8">
    <name type="scientific">Nicrophorus vespilloides</name>
    <name type="common">Boreal carrion beetle</name>
    <dbReference type="NCBI Taxonomy" id="110193"/>
    <lineage>
        <taxon>Eukaryota</taxon>
        <taxon>Metazoa</taxon>
        <taxon>Ecdysozoa</taxon>
        <taxon>Arthropoda</taxon>
        <taxon>Hexapoda</taxon>
        <taxon>Insecta</taxon>
        <taxon>Pterygota</taxon>
        <taxon>Neoptera</taxon>
        <taxon>Endopterygota</taxon>
        <taxon>Coleoptera</taxon>
        <taxon>Polyphaga</taxon>
        <taxon>Staphyliniformia</taxon>
        <taxon>Silphidae</taxon>
        <taxon>Nicrophorinae</taxon>
        <taxon>Nicrophorus</taxon>
    </lineage>
</organism>
<reference evidence="8" key="1">
    <citation type="submission" date="2025-08" db="UniProtKB">
        <authorList>
            <consortium name="RefSeq"/>
        </authorList>
    </citation>
    <scope>IDENTIFICATION</scope>
    <source>
        <tissue evidence="8">Whole Larva</tissue>
    </source>
</reference>
<evidence type="ECO:0000256" key="3">
    <source>
        <dbReference type="ARBA" id="ARBA00022989"/>
    </source>
</evidence>
<keyword evidence="7" id="KW-1185">Reference proteome</keyword>
<feature type="transmembrane region" description="Helical" evidence="5">
    <location>
        <begin position="166"/>
        <end position="184"/>
    </location>
</feature>
<name>A0ABM1NKG0_NICVS</name>
<feature type="transmembrane region" description="Helical" evidence="5">
    <location>
        <begin position="225"/>
        <end position="246"/>
    </location>
</feature>
<feature type="transmembrane region" description="Helical" evidence="5">
    <location>
        <begin position="461"/>
        <end position="479"/>
    </location>
</feature>
<dbReference type="PROSITE" id="PS50850">
    <property type="entry name" value="MFS"/>
    <property type="match status" value="1"/>
</dbReference>
<evidence type="ECO:0000313" key="8">
    <source>
        <dbReference type="RefSeq" id="XP_017787310.1"/>
    </source>
</evidence>
<comment type="subcellular location">
    <subcellularLocation>
        <location evidence="1">Membrane</location>
        <topology evidence="1">Multi-pass membrane protein</topology>
    </subcellularLocation>
</comment>
<evidence type="ECO:0000256" key="1">
    <source>
        <dbReference type="ARBA" id="ARBA00004141"/>
    </source>
</evidence>
<feature type="transmembrane region" description="Helical" evidence="5">
    <location>
        <begin position="420"/>
        <end position="440"/>
    </location>
</feature>
<gene>
    <name evidence="8" type="primary">LOC108570016</name>
</gene>
<keyword evidence="3 5" id="KW-1133">Transmembrane helix</keyword>
<dbReference type="InterPro" id="IPR036259">
    <property type="entry name" value="MFS_trans_sf"/>
</dbReference>
<feature type="transmembrane region" description="Helical" evidence="5">
    <location>
        <begin position="485"/>
        <end position="504"/>
    </location>
</feature>
<feature type="domain" description="Major facilitator superfamily (MFS) profile" evidence="6">
    <location>
        <begin position="84"/>
        <end position="509"/>
    </location>
</feature>
<feature type="transmembrane region" description="Helical" evidence="5">
    <location>
        <begin position="190"/>
        <end position="213"/>
    </location>
</feature>
<dbReference type="InterPro" id="IPR020846">
    <property type="entry name" value="MFS_dom"/>
</dbReference>
<dbReference type="GeneID" id="108570016"/>
<evidence type="ECO:0000256" key="5">
    <source>
        <dbReference type="SAM" id="Phobius"/>
    </source>
</evidence>
<feature type="transmembrane region" description="Helical" evidence="5">
    <location>
        <begin position="397"/>
        <end position="414"/>
    </location>
</feature>
<dbReference type="RefSeq" id="XP_017787310.1">
    <property type="nucleotide sequence ID" value="XM_017931821.1"/>
</dbReference>
<accession>A0ABM1NKG0</accession>
<feature type="transmembrane region" description="Helical" evidence="5">
    <location>
        <begin position="252"/>
        <end position="272"/>
    </location>
</feature>
<evidence type="ECO:0000313" key="7">
    <source>
        <dbReference type="Proteomes" id="UP000695000"/>
    </source>
</evidence>
<dbReference type="InterPro" id="IPR005828">
    <property type="entry name" value="MFS_sugar_transport-like"/>
</dbReference>
<proteinExistence type="predicted"/>
<evidence type="ECO:0000256" key="2">
    <source>
        <dbReference type="ARBA" id="ARBA00022692"/>
    </source>
</evidence>
<dbReference type="Gene3D" id="1.20.1250.20">
    <property type="entry name" value="MFS general substrate transporter like domains"/>
    <property type="match status" value="1"/>
</dbReference>
<keyword evidence="4 5" id="KW-0472">Membrane</keyword>